<reference evidence="1" key="3">
    <citation type="submission" date="2024-01" db="EMBL/GenBank/DDBJ databases">
        <authorList>
            <person name="Coelho M.A."/>
            <person name="David-Palma M."/>
            <person name="Shea T."/>
            <person name="Sun S."/>
            <person name="Cuomo C.A."/>
            <person name="Heitman J."/>
        </authorList>
    </citation>
    <scope>NUCLEOTIDE SEQUENCE</scope>
    <source>
        <strain evidence="1">CBS 7841</strain>
    </source>
</reference>
<dbReference type="GeneID" id="91085467"/>
<protein>
    <submittedName>
        <fullName evidence="1">Uncharacterized protein</fullName>
    </submittedName>
</protein>
<dbReference type="Proteomes" id="UP000094043">
    <property type="component" value="Chromosome 2"/>
</dbReference>
<organism evidence="1 2">
    <name type="scientific">Cryptococcus depauperatus CBS 7841</name>
    <dbReference type="NCBI Taxonomy" id="1295531"/>
    <lineage>
        <taxon>Eukaryota</taxon>
        <taxon>Fungi</taxon>
        <taxon>Dikarya</taxon>
        <taxon>Basidiomycota</taxon>
        <taxon>Agaricomycotina</taxon>
        <taxon>Tremellomycetes</taxon>
        <taxon>Tremellales</taxon>
        <taxon>Cryptococcaceae</taxon>
        <taxon>Cryptococcus</taxon>
    </lineage>
</organism>
<proteinExistence type="predicted"/>
<name>A0AAJ8LXN0_9TREE</name>
<keyword evidence="2" id="KW-1185">Reference proteome</keyword>
<sequence length="443" mass="50376">MPPLFLSIVSNQLFKSAFSTQTRTVAYLAESSRAAQERFEQQQRIYREEITARAAAKVVSAFRHAKSKGKEREMDGYNPFLPSSFPPVLSRLLSSKLYRLATFHLLSNPSLLSDMQLVNAMVQHLEYKGAARLAKRLHMAAEKAVTSGQVRLWSEPRKRLFTEGNMSPPSLSTEKTVQTVSRFSDSALQLQSRTKYYNNLLYQLSPHTLKSPAVSKIPSARSLILSYVYKDVLKSQHDWDIPVAALDFLQTEKLLDLIEMLEDQGFQPDEVTATLILRSWLRCALSRHHYSAPTGCSVQSDGNSLLCLKDNGSEEYVSVPSKPLLSLQDVMILFQTVSLHLSTLSIPSGLKGRKEGEYQWDMLVRPVGKSFIRALRSFSPAIPKPYLTTVPVTDEAFSLKTQYQKWNYKTRKIRHRKVQRCVGVIKHWMRERKKVLMEGSSQS</sequence>
<reference evidence="1" key="2">
    <citation type="journal article" date="2022" name="Elife">
        <title>Obligate sexual reproduction of a homothallic fungus closely related to the Cryptococcus pathogenic species complex.</title>
        <authorList>
            <person name="Passer A.R."/>
            <person name="Clancey S.A."/>
            <person name="Shea T."/>
            <person name="David-Palma M."/>
            <person name="Averette A.F."/>
            <person name="Boekhout T."/>
            <person name="Porcel B.M."/>
            <person name="Nowrousian M."/>
            <person name="Cuomo C.A."/>
            <person name="Sun S."/>
            <person name="Heitman J."/>
            <person name="Coelho M.A."/>
        </authorList>
    </citation>
    <scope>NUCLEOTIDE SEQUENCE</scope>
    <source>
        <strain evidence="1">CBS 7841</strain>
    </source>
</reference>
<accession>A0AAJ8LXN0</accession>
<evidence type="ECO:0000313" key="2">
    <source>
        <dbReference type="Proteomes" id="UP000094043"/>
    </source>
</evidence>
<gene>
    <name evidence="1" type="ORF">L203_101254</name>
</gene>
<evidence type="ECO:0000313" key="1">
    <source>
        <dbReference type="EMBL" id="WVN86095.1"/>
    </source>
</evidence>
<dbReference type="AlphaFoldDB" id="A0AAJ8LXN0"/>
<dbReference type="EMBL" id="CP143785">
    <property type="protein sequence ID" value="WVN86095.1"/>
    <property type="molecule type" value="Genomic_DNA"/>
</dbReference>
<dbReference type="RefSeq" id="XP_066066795.1">
    <property type="nucleotide sequence ID" value="XM_066210698.1"/>
</dbReference>
<dbReference type="KEGG" id="cdep:91085467"/>
<reference evidence="1" key="1">
    <citation type="submission" date="2016-06" db="EMBL/GenBank/DDBJ databases">
        <authorList>
            <person name="Cuomo C."/>
            <person name="Litvintseva A."/>
            <person name="Heitman J."/>
            <person name="Chen Y."/>
            <person name="Sun S."/>
            <person name="Springer D."/>
            <person name="Dromer F."/>
            <person name="Young S."/>
            <person name="Zeng Q."/>
            <person name="Chapman S."/>
            <person name="Gujja S."/>
            <person name="Saif S."/>
            <person name="Birren B."/>
        </authorList>
    </citation>
    <scope>NUCLEOTIDE SEQUENCE</scope>
    <source>
        <strain evidence="1">CBS 7841</strain>
    </source>
</reference>